<dbReference type="EC" id="2.3.1.157" evidence="4"/>
<keyword evidence="4" id="KW-0012">Acyltransferase</keyword>
<dbReference type="GO" id="GO:0003977">
    <property type="term" value="F:UDP-N-acetylglucosamine diphosphorylase activity"/>
    <property type="evidence" value="ECO:0007669"/>
    <property type="project" value="UniProtKB-EC"/>
</dbReference>
<accession>A0A0C1EK19</accession>
<dbReference type="Pfam" id="PF12804">
    <property type="entry name" value="NTP_transf_3"/>
    <property type="match status" value="1"/>
</dbReference>
<dbReference type="GO" id="GO:0019134">
    <property type="term" value="F:glucosamine-1-phosphate N-acetyltransferase activity"/>
    <property type="evidence" value="ECO:0007669"/>
    <property type="project" value="UniProtKB-EC"/>
</dbReference>
<comment type="caution">
    <text evidence="4">The sequence shown here is derived from an EMBL/GenBank/DDBJ whole genome shotgun (WGS) entry which is preliminary data.</text>
</comment>
<dbReference type="CDD" id="cd02523">
    <property type="entry name" value="PC_cytidylyltransferase"/>
    <property type="match status" value="1"/>
</dbReference>
<evidence type="ECO:0000256" key="2">
    <source>
        <dbReference type="ARBA" id="ARBA00022695"/>
    </source>
</evidence>
<dbReference type="Gene3D" id="3.90.550.10">
    <property type="entry name" value="Spore Coat Polysaccharide Biosynthesis Protein SpsA, Chain A"/>
    <property type="match status" value="1"/>
</dbReference>
<dbReference type="InterPro" id="IPR025877">
    <property type="entry name" value="MobA-like_NTP_Trfase"/>
</dbReference>
<sequence>MKAVILAAGAGKRLGSEQGPKPLTKLLNGQSILELQLERLAPYLSIHDTLIVVGYQKEKVLDAFPDALFVYNAHFAEENTAKSLWRAFQKIDDDVLWMNGDVVFHPSVLEKVLAYRATCMAVNIEIVGKEEVKYRTKEGRLIIEISKEVEYPEGEAVGINFVSKQDLPLLRENLKKCPDKEYFEKAIQWSIDSGMRVAPIEIAANRCIEVDFPRDLQKANQLIADWMKEDKST</sequence>
<organism evidence="4 5">
    <name type="scientific">Parachlamydia acanthamoebae</name>
    <dbReference type="NCBI Taxonomy" id="83552"/>
    <lineage>
        <taxon>Bacteria</taxon>
        <taxon>Pseudomonadati</taxon>
        <taxon>Chlamydiota</taxon>
        <taxon>Chlamydiia</taxon>
        <taxon>Parachlamydiales</taxon>
        <taxon>Parachlamydiaceae</taxon>
        <taxon>Parachlamydia</taxon>
    </lineage>
</organism>
<dbReference type="InterPro" id="IPR029044">
    <property type="entry name" value="Nucleotide-diphossugar_trans"/>
</dbReference>
<dbReference type="PANTHER" id="PTHR43584">
    <property type="entry name" value="NUCLEOTIDYL TRANSFERASE"/>
    <property type="match status" value="1"/>
</dbReference>
<dbReference type="EC" id="2.7.7.23" evidence="4"/>
<dbReference type="EMBL" id="JSAM01000099">
    <property type="protein sequence ID" value="KIA76879.1"/>
    <property type="molecule type" value="Genomic_DNA"/>
</dbReference>
<keyword evidence="2 4" id="KW-0548">Nucleotidyltransferase</keyword>
<reference evidence="4 5" key="1">
    <citation type="journal article" date="2014" name="Mol. Biol. Evol.">
        <title>Massive expansion of Ubiquitination-related gene families within the Chlamydiae.</title>
        <authorList>
            <person name="Domman D."/>
            <person name="Collingro A."/>
            <person name="Lagkouvardos I."/>
            <person name="Gehre L."/>
            <person name="Weinmaier T."/>
            <person name="Rattei T."/>
            <person name="Subtil A."/>
            <person name="Horn M."/>
        </authorList>
    </citation>
    <scope>NUCLEOTIDE SEQUENCE [LARGE SCALE GENOMIC DNA]</scope>
    <source>
        <strain evidence="4 5">OEW1</strain>
    </source>
</reference>
<dbReference type="PATRIC" id="fig|83552.4.peg.1934"/>
<dbReference type="SUPFAM" id="SSF53448">
    <property type="entry name" value="Nucleotide-diphospho-sugar transferases"/>
    <property type="match status" value="1"/>
</dbReference>
<proteinExistence type="predicted"/>
<evidence type="ECO:0000256" key="1">
    <source>
        <dbReference type="ARBA" id="ARBA00022679"/>
    </source>
</evidence>
<evidence type="ECO:0000259" key="3">
    <source>
        <dbReference type="Pfam" id="PF12804"/>
    </source>
</evidence>
<dbReference type="Proteomes" id="UP000031307">
    <property type="component" value="Unassembled WGS sequence"/>
</dbReference>
<evidence type="ECO:0000313" key="4">
    <source>
        <dbReference type="EMBL" id="KIA76879.1"/>
    </source>
</evidence>
<feature type="domain" description="MobA-like NTP transferase" evidence="3">
    <location>
        <begin position="3"/>
        <end position="116"/>
    </location>
</feature>
<gene>
    <name evidence="4" type="ORF">DB43_HD00050</name>
</gene>
<dbReference type="PANTHER" id="PTHR43584:SF8">
    <property type="entry name" value="N-ACETYLMURAMATE ALPHA-1-PHOSPHATE URIDYLYLTRANSFERASE"/>
    <property type="match status" value="1"/>
</dbReference>
<evidence type="ECO:0000313" key="5">
    <source>
        <dbReference type="Proteomes" id="UP000031307"/>
    </source>
</evidence>
<keyword evidence="1 4" id="KW-0808">Transferase</keyword>
<protein>
    <submittedName>
        <fullName evidence="4">Bifunctional protein GlmU</fullName>
        <ecNumber evidence="4">2.3.1.157</ecNumber>
        <ecNumber evidence="4">2.7.7.23</ecNumber>
    </submittedName>
</protein>
<name>A0A0C1EK19_9BACT</name>
<dbReference type="AlphaFoldDB" id="A0A0C1EK19"/>
<dbReference type="OMA" id="AYSLWCA"/>
<dbReference type="InterPro" id="IPR050065">
    <property type="entry name" value="GlmU-like"/>
</dbReference>
<dbReference type="RefSeq" id="WP_006341438.1">
    <property type="nucleotide sequence ID" value="NZ_BAWW01000025.1"/>
</dbReference>